<sequence>MKKTVIMALVLILCFSTSAFAAGKQVVPMKLTKDGITVEVTSAILEEIKGDRTKDNYRDDNGEYFANGSNIVKAADYRNLVLKVKYTNGRKTDINFPKMPIAWTITLPDGEKEKDTRLYTIGKNLTGKVKKNSAVEDTITLLVKKPAKKDGFVLTYSLLDYNDEFNNAINGVMSGKISKKEWDKKYKKKFTPVDMVIKLQVK</sequence>
<evidence type="ECO:0000313" key="2">
    <source>
        <dbReference type="EMBL" id="SYX85894.1"/>
    </source>
</evidence>
<dbReference type="AlphaFoldDB" id="A0A383RHB4"/>
<gene>
    <name evidence="2" type="ORF">PBLR_14316</name>
</gene>
<proteinExistence type="predicted"/>
<feature type="signal peptide" evidence="1">
    <location>
        <begin position="1"/>
        <end position="21"/>
    </location>
</feature>
<dbReference type="RefSeq" id="WP_138187817.1">
    <property type="nucleotide sequence ID" value="NZ_LS992241.1"/>
</dbReference>
<name>A0A383RHB4_PAEAL</name>
<organism evidence="2 3">
    <name type="scientific">Paenibacillus alvei</name>
    <name type="common">Bacillus alvei</name>
    <dbReference type="NCBI Taxonomy" id="44250"/>
    <lineage>
        <taxon>Bacteria</taxon>
        <taxon>Bacillati</taxon>
        <taxon>Bacillota</taxon>
        <taxon>Bacilli</taxon>
        <taxon>Bacillales</taxon>
        <taxon>Paenibacillaceae</taxon>
        <taxon>Paenibacillus</taxon>
    </lineage>
</organism>
<accession>A0A383RHB4</accession>
<dbReference type="Proteomes" id="UP000304148">
    <property type="component" value="Chromosome"/>
</dbReference>
<evidence type="ECO:0000256" key="1">
    <source>
        <dbReference type="SAM" id="SignalP"/>
    </source>
</evidence>
<keyword evidence="1" id="KW-0732">Signal</keyword>
<dbReference type="EMBL" id="LS992241">
    <property type="protein sequence ID" value="SYX85894.1"/>
    <property type="molecule type" value="Genomic_DNA"/>
</dbReference>
<evidence type="ECO:0000313" key="3">
    <source>
        <dbReference type="Proteomes" id="UP000304148"/>
    </source>
</evidence>
<protein>
    <submittedName>
        <fullName evidence="2">Uncharacterized protein</fullName>
    </submittedName>
</protein>
<feature type="chain" id="PRO_5016929573" evidence="1">
    <location>
        <begin position="22"/>
        <end position="202"/>
    </location>
</feature>
<reference evidence="3" key="1">
    <citation type="submission" date="2018-08" db="EMBL/GenBank/DDBJ databases">
        <authorList>
            <person name="Chevrot R."/>
        </authorList>
    </citation>
    <scope>NUCLEOTIDE SEQUENCE [LARGE SCALE GENOMIC DNA]</scope>
</reference>